<gene>
    <name evidence="2" type="ORF">UT17_C0004G0148</name>
</gene>
<keyword evidence="1" id="KW-0812">Transmembrane</keyword>
<comment type="caution">
    <text evidence="2">The sequence shown here is derived from an EMBL/GenBank/DDBJ whole genome shotgun (WGS) entry which is preliminary data.</text>
</comment>
<keyword evidence="1" id="KW-1133">Transmembrane helix</keyword>
<reference evidence="2 3" key="1">
    <citation type="journal article" date="2015" name="Nature">
        <title>rRNA introns, odd ribosomes, and small enigmatic genomes across a large radiation of phyla.</title>
        <authorList>
            <person name="Brown C.T."/>
            <person name="Hug L.A."/>
            <person name="Thomas B.C."/>
            <person name="Sharon I."/>
            <person name="Castelle C.J."/>
            <person name="Singh A."/>
            <person name="Wilkins M.J."/>
            <person name="Williams K.H."/>
            <person name="Banfield J.F."/>
        </authorList>
    </citation>
    <scope>NUCLEOTIDE SEQUENCE [LARGE SCALE GENOMIC DNA]</scope>
</reference>
<accession>A0A0G0LUX3</accession>
<name>A0A0G0LUX3_9BACT</name>
<dbReference type="STRING" id="1618572.UT17_C0004G0148"/>
<keyword evidence="1" id="KW-0472">Membrane</keyword>
<dbReference type="Proteomes" id="UP000034774">
    <property type="component" value="Unassembled WGS sequence"/>
</dbReference>
<dbReference type="EMBL" id="LBVU01000004">
    <property type="protein sequence ID" value="KKQ91800.1"/>
    <property type="molecule type" value="Genomic_DNA"/>
</dbReference>
<dbReference type="AlphaFoldDB" id="A0A0G0LUX3"/>
<feature type="transmembrane region" description="Helical" evidence="1">
    <location>
        <begin position="7"/>
        <end position="24"/>
    </location>
</feature>
<feature type="transmembrane region" description="Helical" evidence="1">
    <location>
        <begin position="30"/>
        <end position="50"/>
    </location>
</feature>
<proteinExistence type="predicted"/>
<organism evidence="2 3">
    <name type="scientific">Candidatus Woesebacteria bacterium GW2011_GWB1_39_10</name>
    <dbReference type="NCBI Taxonomy" id="1618572"/>
    <lineage>
        <taxon>Bacteria</taxon>
        <taxon>Candidatus Woeseibacteriota</taxon>
    </lineage>
</organism>
<sequence>MKIMGKYILAFVLLDYLVTGFLLFTNHSGVAIKISNYMFFVLVIGVIINYSKNE</sequence>
<protein>
    <submittedName>
        <fullName evidence="2">Uncharacterized protein</fullName>
    </submittedName>
</protein>
<evidence type="ECO:0000313" key="2">
    <source>
        <dbReference type="EMBL" id="KKQ91800.1"/>
    </source>
</evidence>
<evidence type="ECO:0000313" key="3">
    <source>
        <dbReference type="Proteomes" id="UP000034774"/>
    </source>
</evidence>
<evidence type="ECO:0000256" key="1">
    <source>
        <dbReference type="SAM" id="Phobius"/>
    </source>
</evidence>